<feature type="domain" description="MADF" evidence="2">
    <location>
        <begin position="7"/>
        <end position="96"/>
    </location>
</feature>
<reference evidence="3" key="1">
    <citation type="submission" date="2020-03" db="EMBL/GenBank/DDBJ databases">
        <title>Transcriptomic Profiling of the Digestive Tract of the Rat Flea, Xenopsylla cheopis, Following Blood Feeding and Infection with Yersinia pestis.</title>
        <authorList>
            <person name="Bland D.M."/>
            <person name="Martens C.A."/>
            <person name="Virtaneva K."/>
            <person name="Kanakabandi K."/>
            <person name="Long D."/>
            <person name="Rosenke R."/>
            <person name="Saturday G.A."/>
            <person name="Hoyt F.H."/>
            <person name="Bruno D.P."/>
            <person name="Ribeiro J.M.C."/>
            <person name="Hinnebusch J."/>
        </authorList>
    </citation>
    <scope>NUCLEOTIDE SEQUENCE</scope>
</reference>
<dbReference type="AlphaFoldDB" id="A0A6M2DE62"/>
<dbReference type="PANTHER" id="PTHR12243">
    <property type="entry name" value="MADF DOMAIN TRANSCRIPTION FACTOR"/>
    <property type="match status" value="1"/>
</dbReference>
<dbReference type="PANTHER" id="PTHR12243:SF67">
    <property type="entry name" value="COREPRESSOR OF PANGOLIN, ISOFORM A-RELATED"/>
    <property type="match status" value="1"/>
</dbReference>
<proteinExistence type="predicted"/>
<dbReference type="PROSITE" id="PS51029">
    <property type="entry name" value="MADF"/>
    <property type="match status" value="1"/>
</dbReference>
<name>A0A6M2DE62_XENCH</name>
<organism evidence="3">
    <name type="scientific">Xenopsylla cheopis</name>
    <name type="common">Oriental rat flea</name>
    <name type="synonym">Pulex cheopis</name>
    <dbReference type="NCBI Taxonomy" id="163159"/>
    <lineage>
        <taxon>Eukaryota</taxon>
        <taxon>Metazoa</taxon>
        <taxon>Ecdysozoa</taxon>
        <taxon>Arthropoda</taxon>
        <taxon>Hexapoda</taxon>
        <taxon>Insecta</taxon>
        <taxon>Pterygota</taxon>
        <taxon>Neoptera</taxon>
        <taxon>Endopterygota</taxon>
        <taxon>Siphonaptera</taxon>
        <taxon>Pulicidae</taxon>
        <taxon>Xenopsyllinae</taxon>
        <taxon>Xenopsylla</taxon>
    </lineage>
</organism>
<dbReference type="SMART" id="SM00595">
    <property type="entry name" value="MADF"/>
    <property type="match status" value="1"/>
</dbReference>
<sequence>MPNSTEKLIQCVEQYRCLFDPKDPEYKNLCTKRRIWEKIGKDIGINPIVAKKKFKSLRDSYLRFRKEQAIPTESIPKKWTKWYWAPYLKFLDSTYRDRGLEGLNETSTSESFQASESTNSIYFYDDTFESVDIPENKVAEAQNYSHKDIHDDFDIEEFNHDQTHHQETKEMDAHDHLFASYAKVFKSFSRKNQVMLKYELAKLFAEVEMKELNETSRTTIVKSPAKSEDGFTISAE</sequence>
<evidence type="ECO:0000259" key="2">
    <source>
        <dbReference type="PROSITE" id="PS51029"/>
    </source>
</evidence>
<evidence type="ECO:0000256" key="1">
    <source>
        <dbReference type="SAM" id="MobiDB-lite"/>
    </source>
</evidence>
<protein>
    <submittedName>
        <fullName evidence="3">Putative transcription factor adf-1-like myzus persicae</fullName>
    </submittedName>
</protein>
<accession>A0A6M2DE62</accession>
<evidence type="ECO:0000313" key="3">
    <source>
        <dbReference type="EMBL" id="NOV43920.1"/>
    </source>
</evidence>
<dbReference type="InterPro" id="IPR039353">
    <property type="entry name" value="TF_Adf1"/>
</dbReference>
<dbReference type="Pfam" id="PF10545">
    <property type="entry name" value="MADF_DNA_bdg"/>
    <property type="match status" value="1"/>
</dbReference>
<dbReference type="InterPro" id="IPR006578">
    <property type="entry name" value="MADF-dom"/>
</dbReference>
<feature type="region of interest" description="Disordered" evidence="1">
    <location>
        <begin position="216"/>
        <end position="236"/>
    </location>
</feature>
<dbReference type="EMBL" id="GIIL01000194">
    <property type="protein sequence ID" value="NOV43920.1"/>
    <property type="molecule type" value="Transcribed_RNA"/>
</dbReference>